<evidence type="ECO:0008006" key="6">
    <source>
        <dbReference type="Google" id="ProtNLM"/>
    </source>
</evidence>
<feature type="transmembrane region" description="Helical" evidence="1">
    <location>
        <begin position="350"/>
        <end position="370"/>
    </location>
</feature>
<dbReference type="AlphaFoldDB" id="A0A2V1H0W3"/>
<dbReference type="InterPro" id="IPR050879">
    <property type="entry name" value="Acyltransferase_3"/>
</dbReference>
<accession>A0A2V1H0W3</accession>
<keyword evidence="1" id="KW-0472">Membrane</keyword>
<feature type="transmembrane region" description="Helical" evidence="1">
    <location>
        <begin position="296"/>
        <end position="313"/>
    </location>
</feature>
<dbReference type="OrthoDB" id="9767863at2"/>
<feature type="transmembrane region" description="Helical" evidence="1">
    <location>
        <begin position="210"/>
        <end position="227"/>
    </location>
</feature>
<feature type="transmembrane region" description="Helical" evidence="1">
    <location>
        <begin position="239"/>
        <end position="257"/>
    </location>
</feature>
<comment type="caution">
    <text evidence="4">The sequence shown here is derived from an EMBL/GenBank/DDBJ whole genome shotgun (WGS) entry which is preliminary data.</text>
</comment>
<gene>
    <name evidence="4" type="ORF">DC094_00740</name>
</gene>
<evidence type="ECO:0000313" key="5">
    <source>
        <dbReference type="Proteomes" id="UP000244906"/>
    </source>
</evidence>
<feature type="transmembrane region" description="Helical" evidence="1">
    <location>
        <begin position="420"/>
        <end position="437"/>
    </location>
</feature>
<feature type="domain" description="SGNH" evidence="3">
    <location>
        <begin position="465"/>
        <end position="707"/>
    </location>
</feature>
<dbReference type="GO" id="GO:0016747">
    <property type="term" value="F:acyltransferase activity, transferring groups other than amino-acyl groups"/>
    <property type="evidence" value="ECO:0007669"/>
    <property type="project" value="InterPro"/>
</dbReference>
<sequence length="736" mass="84404">MLENRFPPDYNLQQMIDSIFNTPRYFLTHHAIENIWHDIFCTPLFLKGKRPSHCTTYHNDTEDLLHNKIYFPHIDGLRAIAVMAVIIFHFNEGLLPGGYLGVDVFFVISGFVITNYLNNTRWNNTKSFLVDFYLKRFKRIFPALVVCTLVTCAAIAIFVTRPEKLIFKTAAMSIIGMTNNYLYWKSSDYFSLDSSLNPFTHMWSLGVEEQFYLIYPALLIFSGLVLGTRKKLSRYRTTLLLILMVASFVGYEITQITDKSASFYLLPFRLWELGVGCLAYYTYINKNKGMRIFENPLTSWVALFGLTACLYFPEEYQAFTTPLIVITSALIILSDCHSKTIVSKLLSCSPMVWVGLLSYSLYIWHWPILVLGKHTLGLQGKTAPAIIVLILFFSISSYYLVERPLRNIKYSFSLKKQLSLYVTLMVLAALSISSYAPRFSKNYNNIIADLYEIEPVIPWGDDVDCHGELDLSQKKDPVKECLEPTRNNDKPKAFYLIGDSHAAQFYFMANKALAKTSYQVRFINDGSIDGIINRNEKSKSMQYIVENIKPGDVVALAFHRGRLNNSRDKHIPLQEIVKENKKSLAFKRHYLEFQNKITNAGGVSLLLRDTPLMATIATSPSCKLQVEYLGSSVCNVSALQDRHTRRRQDMVYNELNKKHSNTCTWDPLNVMYGNNTSIDVTDKNGEYIMWDWNHITKQTSLDLSKNFLPAFQKCINKIQIATKPSQEPVTPETKVI</sequence>
<feature type="transmembrane region" description="Helical" evidence="1">
    <location>
        <begin position="97"/>
        <end position="117"/>
    </location>
</feature>
<dbReference type="InterPro" id="IPR002656">
    <property type="entry name" value="Acyl_transf_3_dom"/>
</dbReference>
<dbReference type="EMBL" id="QDDL01000001">
    <property type="protein sequence ID" value="PVZ71600.1"/>
    <property type="molecule type" value="Genomic_DNA"/>
</dbReference>
<keyword evidence="5" id="KW-1185">Reference proteome</keyword>
<feature type="transmembrane region" description="Helical" evidence="1">
    <location>
        <begin position="137"/>
        <end position="158"/>
    </location>
</feature>
<organism evidence="4 5">
    <name type="scientific">Pelagibaculum spongiae</name>
    <dbReference type="NCBI Taxonomy" id="2080658"/>
    <lineage>
        <taxon>Bacteria</taxon>
        <taxon>Pseudomonadati</taxon>
        <taxon>Pseudomonadota</taxon>
        <taxon>Gammaproteobacteria</taxon>
        <taxon>Oceanospirillales</taxon>
        <taxon>Pelagibaculum</taxon>
    </lineage>
</organism>
<dbReference type="Pfam" id="PF01757">
    <property type="entry name" value="Acyl_transf_3"/>
    <property type="match status" value="1"/>
</dbReference>
<feature type="transmembrane region" description="Helical" evidence="1">
    <location>
        <begin position="319"/>
        <end position="338"/>
    </location>
</feature>
<dbReference type="RefSeq" id="WP_116685189.1">
    <property type="nucleotide sequence ID" value="NZ_CAWNYD010000001.1"/>
</dbReference>
<evidence type="ECO:0000259" key="2">
    <source>
        <dbReference type="Pfam" id="PF01757"/>
    </source>
</evidence>
<dbReference type="Proteomes" id="UP000244906">
    <property type="component" value="Unassembled WGS sequence"/>
</dbReference>
<dbReference type="PANTHER" id="PTHR23028">
    <property type="entry name" value="ACETYLTRANSFERASE"/>
    <property type="match status" value="1"/>
</dbReference>
<evidence type="ECO:0000259" key="3">
    <source>
        <dbReference type="Pfam" id="PF19040"/>
    </source>
</evidence>
<dbReference type="Pfam" id="PF19040">
    <property type="entry name" value="SGNH"/>
    <property type="match status" value="1"/>
</dbReference>
<protein>
    <recommendedName>
        <fullName evidence="6">Acyltransferase</fullName>
    </recommendedName>
</protein>
<feature type="domain" description="Acyltransferase 3" evidence="2">
    <location>
        <begin position="74"/>
        <end position="395"/>
    </location>
</feature>
<name>A0A2V1H0W3_9GAMM</name>
<feature type="transmembrane region" description="Helical" evidence="1">
    <location>
        <begin position="263"/>
        <end position="284"/>
    </location>
</feature>
<dbReference type="PANTHER" id="PTHR23028:SF53">
    <property type="entry name" value="ACYL_TRANSF_3 DOMAIN-CONTAINING PROTEIN"/>
    <property type="match status" value="1"/>
</dbReference>
<evidence type="ECO:0000313" key="4">
    <source>
        <dbReference type="EMBL" id="PVZ71600.1"/>
    </source>
</evidence>
<keyword evidence="1" id="KW-0812">Transmembrane</keyword>
<proteinExistence type="predicted"/>
<dbReference type="GO" id="GO:0000271">
    <property type="term" value="P:polysaccharide biosynthetic process"/>
    <property type="evidence" value="ECO:0007669"/>
    <property type="project" value="TreeGrafter"/>
</dbReference>
<feature type="transmembrane region" description="Helical" evidence="1">
    <location>
        <begin position="382"/>
        <end position="400"/>
    </location>
</feature>
<dbReference type="InterPro" id="IPR043968">
    <property type="entry name" value="SGNH"/>
</dbReference>
<dbReference type="GO" id="GO:0016020">
    <property type="term" value="C:membrane"/>
    <property type="evidence" value="ECO:0007669"/>
    <property type="project" value="TreeGrafter"/>
</dbReference>
<keyword evidence="1" id="KW-1133">Transmembrane helix</keyword>
<evidence type="ECO:0000256" key="1">
    <source>
        <dbReference type="SAM" id="Phobius"/>
    </source>
</evidence>
<reference evidence="4 5" key="1">
    <citation type="submission" date="2018-04" db="EMBL/GenBank/DDBJ databases">
        <title>Thalassorhabdus spongiae gen. nov., sp. nov., isolated from a marine sponge in South-West Iceland.</title>
        <authorList>
            <person name="Knobloch S."/>
            <person name="Daussin A."/>
            <person name="Johannsson R."/>
            <person name="Marteinsson V.T."/>
        </authorList>
    </citation>
    <scope>NUCLEOTIDE SEQUENCE [LARGE SCALE GENOMIC DNA]</scope>
    <source>
        <strain evidence="4 5">Hp12</strain>
    </source>
</reference>